<evidence type="ECO:0000313" key="2">
    <source>
        <dbReference type="Proteomes" id="UP000319449"/>
    </source>
</evidence>
<reference evidence="1 2" key="1">
    <citation type="submission" date="2019-07" db="EMBL/GenBank/DDBJ databases">
        <title>Genomic Encyclopedia of Archaeal and Bacterial Type Strains, Phase II (KMG-II): from individual species to whole genera.</title>
        <authorList>
            <person name="Goeker M."/>
        </authorList>
    </citation>
    <scope>NUCLEOTIDE SEQUENCE [LARGE SCALE GENOMIC DNA]</scope>
    <source>
        <strain evidence="1 2">ATCC BAA-1139</strain>
    </source>
</reference>
<comment type="caution">
    <text evidence="1">The sequence shown here is derived from an EMBL/GenBank/DDBJ whole genome shotgun (WGS) entry which is preliminary data.</text>
</comment>
<protein>
    <submittedName>
        <fullName evidence="1">Tetratricopeptide repeat protein</fullName>
    </submittedName>
</protein>
<proteinExistence type="predicted"/>
<organism evidence="1 2">
    <name type="scientific">Geobacter argillaceus</name>
    <dbReference type="NCBI Taxonomy" id="345631"/>
    <lineage>
        <taxon>Bacteria</taxon>
        <taxon>Pseudomonadati</taxon>
        <taxon>Thermodesulfobacteriota</taxon>
        <taxon>Desulfuromonadia</taxon>
        <taxon>Geobacterales</taxon>
        <taxon>Geobacteraceae</taxon>
        <taxon>Geobacter</taxon>
    </lineage>
</organism>
<dbReference type="Pfam" id="PF13432">
    <property type="entry name" value="TPR_16"/>
    <property type="match status" value="1"/>
</dbReference>
<gene>
    <name evidence="1" type="ORF">JN12_00750</name>
</gene>
<dbReference type="InterPro" id="IPR011990">
    <property type="entry name" value="TPR-like_helical_dom_sf"/>
</dbReference>
<keyword evidence="2" id="KW-1185">Reference proteome</keyword>
<dbReference type="Gene3D" id="1.25.40.10">
    <property type="entry name" value="Tetratricopeptide repeat domain"/>
    <property type="match status" value="1"/>
</dbReference>
<dbReference type="RefSeq" id="WP_145018362.1">
    <property type="nucleotide sequence ID" value="NZ_VLLN01000003.1"/>
</dbReference>
<dbReference type="AlphaFoldDB" id="A0A562WQZ2"/>
<dbReference type="Proteomes" id="UP000319449">
    <property type="component" value="Unassembled WGS sequence"/>
</dbReference>
<accession>A0A562WQZ2</accession>
<sequence>MGEDKTSFWTDIKLYEEILERNPDSYAFIPLAKLYRKLGLPDDALAVAKRGTGRHPNLVAGQLELGLACHELGLKGEGRTALEYVARITPENVQAQRILSEIYADAGDSAAAESALRIVLDLAPNDLESRVILDSLARTKGVSDAVAIAETTGSGEFDISGADSFGTNLSGEELFFAEQMPAVATESSELDEEIHELTDDCIIEELEEVAENEWAPNQDESAIGHAPVVSATMAELYVKQGFNDLAIGVYRQLVAQHPMDTDLLVRLNELLSMERNSSEVPHPEVPAPPFVEPSPLPELGVAGVGDDDVQARPAHRRQALVATLEGWLASIGRMKECRSKLH</sequence>
<name>A0A562WQZ2_9BACT</name>
<dbReference type="EMBL" id="VLLN01000003">
    <property type="protein sequence ID" value="TWJ32773.1"/>
    <property type="molecule type" value="Genomic_DNA"/>
</dbReference>
<evidence type="ECO:0000313" key="1">
    <source>
        <dbReference type="EMBL" id="TWJ32773.1"/>
    </source>
</evidence>
<dbReference type="SUPFAM" id="SSF48452">
    <property type="entry name" value="TPR-like"/>
    <property type="match status" value="1"/>
</dbReference>
<dbReference type="OrthoDB" id="9773829at2"/>